<gene>
    <name evidence="2" type="ORF">GOODEAATRI_011904</name>
</gene>
<dbReference type="EMBL" id="JAHRIO010000744">
    <property type="protein sequence ID" value="MEQ2158397.1"/>
    <property type="molecule type" value="Genomic_DNA"/>
</dbReference>
<protein>
    <submittedName>
        <fullName evidence="2">Uncharacterized protein</fullName>
    </submittedName>
</protein>
<name>A0ABV0MJZ5_9TELE</name>
<accession>A0ABV0MJZ5</accession>
<keyword evidence="3" id="KW-1185">Reference proteome</keyword>
<dbReference type="PANTHER" id="PTHR18898:SF3">
    <property type="entry name" value="NUCLEOPROTEIN TPR"/>
    <property type="match status" value="1"/>
</dbReference>
<evidence type="ECO:0000313" key="2">
    <source>
        <dbReference type="EMBL" id="MEQ2158397.1"/>
    </source>
</evidence>
<evidence type="ECO:0000256" key="1">
    <source>
        <dbReference type="SAM" id="MobiDB-lite"/>
    </source>
</evidence>
<feature type="region of interest" description="Disordered" evidence="1">
    <location>
        <begin position="91"/>
        <end position="110"/>
    </location>
</feature>
<evidence type="ECO:0000313" key="3">
    <source>
        <dbReference type="Proteomes" id="UP001476798"/>
    </source>
</evidence>
<sequence length="173" mass="20030">MAVVLLQALERTELNKLPKGVQNKLEKFVTDLQNANEALKTQHERFKSDSEQQYFDVEKRLTESQEQILSATKDLQILKEENKKLSEELSTLKGIEGETSEDKQPQQQTKAKYEIEAEKRELARLLEKRTQEVENLTEDMKRLNEKLTDTNKVKVELQLKLDEIQSSAASVQV</sequence>
<proteinExistence type="predicted"/>
<organism evidence="2 3">
    <name type="scientific">Goodea atripinnis</name>
    <dbReference type="NCBI Taxonomy" id="208336"/>
    <lineage>
        <taxon>Eukaryota</taxon>
        <taxon>Metazoa</taxon>
        <taxon>Chordata</taxon>
        <taxon>Craniata</taxon>
        <taxon>Vertebrata</taxon>
        <taxon>Euteleostomi</taxon>
        <taxon>Actinopterygii</taxon>
        <taxon>Neopterygii</taxon>
        <taxon>Teleostei</taxon>
        <taxon>Neoteleostei</taxon>
        <taxon>Acanthomorphata</taxon>
        <taxon>Ovalentaria</taxon>
        <taxon>Atherinomorphae</taxon>
        <taxon>Cyprinodontiformes</taxon>
        <taxon>Goodeidae</taxon>
        <taxon>Goodea</taxon>
    </lineage>
</organism>
<reference evidence="2 3" key="1">
    <citation type="submission" date="2021-06" db="EMBL/GenBank/DDBJ databases">
        <authorList>
            <person name="Palmer J.M."/>
        </authorList>
    </citation>
    <scope>NUCLEOTIDE SEQUENCE [LARGE SCALE GENOMIC DNA]</scope>
    <source>
        <strain evidence="2 3">GA_2019</strain>
        <tissue evidence="2">Muscle</tissue>
    </source>
</reference>
<dbReference type="PANTHER" id="PTHR18898">
    <property type="entry name" value="NUCLEOPROTEIN TPR-RELATED"/>
    <property type="match status" value="1"/>
</dbReference>
<comment type="caution">
    <text evidence="2">The sequence shown here is derived from an EMBL/GenBank/DDBJ whole genome shotgun (WGS) entry which is preliminary data.</text>
</comment>
<dbReference type="Proteomes" id="UP001476798">
    <property type="component" value="Unassembled WGS sequence"/>
</dbReference>